<reference evidence="2" key="2">
    <citation type="journal article" date="2021" name="PeerJ">
        <title>Extensive microbial diversity within the chicken gut microbiome revealed by metagenomics and culture.</title>
        <authorList>
            <person name="Gilroy R."/>
            <person name="Ravi A."/>
            <person name="Getino M."/>
            <person name="Pursley I."/>
            <person name="Horton D.L."/>
            <person name="Alikhan N.F."/>
            <person name="Baker D."/>
            <person name="Gharbi K."/>
            <person name="Hall N."/>
            <person name="Watson M."/>
            <person name="Adriaenssens E.M."/>
            <person name="Foster-Nyarko E."/>
            <person name="Jarju S."/>
            <person name="Secka A."/>
            <person name="Antonio M."/>
            <person name="Oren A."/>
            <person name="Chaudhuri R.R."/>
            <person name="La Ragione R."/>
            <person name="Hildebrand F."/>
            <person name="Pallen M.J."/>
        </authorList>
    </citation>
    <scope>NUCLEOTIDE SEQUENCE</scope>
    <source>
        <strain evidence="2">CHK184-25365</strain>
    </source>
</reference>
<keyword evidence="1" id="KW-1133">Transmembrane helix</keyword>
<feature type="transmembrane region" description="Helical" evidence="1">
    <location>
        <begin position="125"/>
        <end position="145"/>
    </location>
</feature>
<feature type="transmembrane region" description="Helical" evidence="1">
    <location>
        <begin position="40"/>
        <end position="62"/>
    </location>
</feature>
<reference evidence="2" key="1">
    <citation type="submission" date="2020-10" db="EMBL/GenBank/DDBJ databases">
        <authorList>
            <person name="Gilroy R."/>
        </authorList>
    </citation>
    <scope>NUCLEOTIDE SEQUENCE</scope>
    <source>
        <strain evidence="2">CHK184-25365</strain>
    </source>
</reference>
<feature type="transmembrane region" description="Helical" evidence="1">
    <location>
        <begin position="69"/>
        <end position="87"/>
    </location>
</feature>
<name>A0A9D1AJV1_9FIRM</name>
<dbReference type="Proteomes" id="UP000886749">
    <property type="component" value="Unassembled WGS sequence"/>
</dbReference>
<gene>
    <name evidence="2" type="ORF">IAB36_05325</name>
</gene>
<keyword evidence="1" id="KW-0472">Membrane</keyword>
<proteinExistence type="predicted"/>
<feature type="transmembrane region" description="Helical" evidence="1">
    <location>
        <begin position="93"/>
        <end position="113"/>
    </location>
</feature>
<feature type="transmembrane region" description="Helical" evidence="1">
    <location>
        <begin position="12"/>
        <end position="34"/>
    </location>
</feature>
<accession>A0A9D1AJV1</accession>
<comment type="caution">
    <text evidence="2">The sequence shown here is derived from an EMBL/GenBank/DDBJ whole genome shotgun (WGS) entry which is preliminary data.</text>
</comment>
<dbReference type="EMBL" id="DVGY01000117">
    <property type="protein sequence ID" value="HIR41228.1"/>
    <property type="molecule type" value="Genomic_DNA"/>
</dbReference>
<feature type="transmembrane region" description="Helical" evidence="1">
    <location>
        <begin position="151"/>
        <end position="171"/>
    </location>
</feature>
<evidence type="ECO:0000256" key="1">
    <source>
        <dbReference type="SAM" id="Phobius"/>
    </source>
</evidence>
<protein>
    <submittedName>
        <fullName evidence="2">DUF308 domain-containing protein</fullName>
    </submittedName>
</protein>
<evidence type="ECO:0000313" key="3">
    <source>
        <dbReference type="Proteomes" id="UP000886749"/>
    </source>
</evidence>
<sequence>MSFKRTTVLRTANRLGLLLVGLGLIAGGVLLLVIQDILVLSASYLLGAALVVIGVAGIVSWFLHQGRKWFELLWLFLCIPFGVLIIFNTVIPLTIVVIFFGLYLLLTGVIKAIDAVLLWQEEKTGFLLSTLQSLLFLSVGVILLIAPWEHISVVFTILAIYLLILGSFQLAQAIDELIPNKTKQKVRRHIRFPLPAIMEALVPFTVQCRVNRYLARAQTFDKLKEEIPPREEGEPGLEVFIHVADGGGNAIGHCDICFEGNMYAYGSYDEAAQHLGIAPGVLIVSKKEEYLPFTSGYAHTTIFGFGLRLTPEQKDKVRSRLQEIMSNTYRWYPPYQQALELDPKANLEDFTDYPSRLSVCTQTKMYKFSKSKYKHYFLFTTNCAMLALDVLGKMGLDVLNFNGILSPGTIYDFLETEYLNRGGLVIQRNIYRMTPKGLLTTDGDKNHYTYRQGAYRNFNLKPVINMDRWRSQHESSTEKS</sequence>
<dbReference type="AlphaFoldDB" id="A0A9D1AJV1"/>
<dbReference type="InterPro" id="IPR005325">
    <property type="entry name" value="DUF308_memb"/>
</dbReference>
<organism evidence="2 3">
    <name type="scientific">Candidatus Egerieicola pullicola</name>
    <dbReference type="NCBI Taxonomy" id="2840775"/>
    <lineage>
        <taxon>Bacteria</taxon>
        <taxon>Bacillati</taxon>
        <taxon>Bacillota</taxon>
        <taxon>Clostridia</taxon>
        <taxon>Eubacteriales</taxon>
        <taxon>Oscillospiraceae</taxon>
        <taxon>Oscillospiraceae incertae sedis</taxon>
        <taxon>Candidatus Egerieicola</taxon>
    </lineage>
</organism>
<evidence type="ECO:0000313" key="2">
    <source>
        <dbReference type="EMBL" id="HIR41228.1"/>
    </source>
</evidence>
<dbReference type="Pfam" id="PF03729">
    <property type="entry name" value="DUF308"/>
    <property type="match status" value="1"/>
</dbReference>
<keyword evidence="1" id="KW-0812">Transmembrane</keyword>